<comment type="caution">
    <text evidence="1">The sequence shown here is derived from an EMBL/GenBank/DDBJ whole genome shotgun (WGS) entry which is preliminary data.</text>
</comment>
<dbReference type="Gene3D" id="3.30.1330.30">
    <property type="match status" value="1"/>
</dbReference>
<dbReference type="AlphaFoldDB" id="A0A921INU0"/>
<reference evidence="1" key="1">
    <citation type="journal article" date="2021" name="PeerJ">
        <title>Extensive microbial diversity within the chicken gut microbiome revealed by metagenomics and culture.</title>
        <authorList>
            <person name="Gilroy R."/>
            <person name="Ravi A."/>
            <person name="Getino M."/>
            <person name="Pursley I."/>
            <person name="Horton D.L."/>
            <person name="Alikhan N.F."/>
            <person name="Baker D."/>
            <person name="Gharbi K."/>
            <person name="Hall N."/>
            <person name="Watson M."/>
            <person name="Adriaenssens E.M."/>
            <person name="Foster-Nyarko E."/>
            <person name="Jarju S."/>
            <person name="Secka A."/>
            <person name="Antonio M."/>
            <person name="Oren A."/>
            <person name="Chaudhuri R.R."/>
            <person name="La Ragione R."/>
            <person name="Hildebrand F."/>
            <person name="Pallen M.J."/>
        </authorList>
    </citation>
    <scope>NUCLEOTIDE SEQUENCE</scope>
    <source>
        <strain evidence="1">ChiBcec21-2208</strain>
    </source>
</reference>
<dbReference type="EMBL" id="DYVE01000284">
    <property type="protein sequence ID" value="HJG29168.1"/>
    <property type="molecule type" value="Genomic_DNA"/>
</dbReference>
<evidence type="ECO:0000313" key="2">
    <source>
        <dbReference type="Proteomes" id="UP000782880"/>
    </source>
</evidence>
<sequence length="101" mass="10774">MANDQHPLLGALGLCRKAGKLLHGYDRVQENALRGKVALVLLAADASERTVTHMRSACEGIVACEQMPLTTADLAMLTPKPAAVFGITDEHLAQLCAKHLT</sequence>
<evidence type="ECO:0000313" key="1">
    <source>
        <dbReference type="EMBL" id="HJG29168.1"/>
    </source>
</evidence>
<dbReference type="SUPFAM" id="SSF55315">
    <property type="entry name" value="L30e-like"/>
    <property type="match status" value="1"/>
</dbReference>
<accession>A0A921INU0</accession>
<organism evidence="1 2">
    <name type="scientific">Subdoligranulum variabile</name>
    <dbReference type="NCBI Taxonomy" id="214851"/>
    <lineage>
        <taxon>Bacteria</taxon>
        <taxon>Bacillati</taxon>
        <taxon>Bacillota</taxon>
        <taxon>Clostridia</taxon>
        <taxon>Eubacteriales</taxon>
        <taxon>Oscillospiraceae</taxon>
        <taxon>Subdoligranulum</taxon>
    </lineage>
</organism>
<reference evidence="1" key="2">
    <citation type="submission" date="2021-09" db="EMBL/GenBank/DDBJ databases">
        <authorList>
            <person name="Gilroy R."/>
        </authorList>
    </citation>
    <scope>NUCLEOTIDE SEQUENCE</scope>
    <source>
        <strain evidence="1">ChiBcec21-2208</strain>
    </source>
</reference>
<dbReference type="Proteomes" id="UP000782880">
    <property type="component" value="Unassembled WGS sequence"/>
</dbReference>
<protein>
    <submittedName>
        <fullName evidence="1">Ribosomal L7Ae/L30e/S12e/Gadd45 family protein</fullName>
    </submittedName>
</protein>
<dbReference type="RefSeq" id="WP_007046645.1">
    <property type="nucleotide sequence ID" value="NZ_CABKNV010000011.1"/>
</dbReference>
<proteinExistence type="predicted"/>
<dbReference type="InterPro" id="IPR029064">
    <property type="entry name" value="Ribosomal_eL30-like_sf"/>
</dbReference>
<gene>
    <name evidence="1" type="ORF">K8V20_11065</name>
</gene>
<name>A0A921INU0_9FIRM</name>